<accession>A0ABS2TE27</accession>
<keyword evidence="2" id="KW-0223">Dioxygenase</keyword>
<protein>
    <submittedName>
        <fullName evidence="2">Glyoxalase/bleomycin resistance/extradiol dioxygenase family protein</fullName>
    </submittedName>
</protein>
<feature type="domain" description="Glyoxalase/fosfomycin resistance/dioxygenase" evidence="1">
    <location>
        <begin position="11"/>
        <end position="128"/>
    </location>
</feature>
<dbReference type="GO" id="GO:0051213">
    <property type="term" value="F:dioxygenase activity"/>
    <property type="evidence" value="ECO:0007669"/>
    <property type="project" value="UniProtKB-KW"/>
</dbReference>
<dbReference type="EMBL" id="JAFFJS010000002">
    <property type="protein sequence ID" value="MBM9432910.1"/>
    <property type="molecule type" value="Genomic_DNA"/>
</dbReference>
<dbReference type="InterPro" id="IPR028973">
    <property type="entry name" value="PhnB-like"/>
</dbReference>
<dbReference type="PANTHER" id="PTHR33990">
    <property type="entry name" value="PROTEIN YJDN-RELATED"/>
    <property type="match status" value="1"/>
</dbReference>
<dbReference type="Gene3D" id="3.10.180.10">
    <property type="entry name" value="2,3-Dihydroxybiphenyl 1,2-Dioxygenase, domain 1"/>
    <property type="match status" value="1"/>
</dbReference>
<gene>
    <name evidence="2" type="ORF">JVW63_04250</name>
</gene>
<dbReference type="InterPro" id="IPR029068">
    <property type="entry name" value="Glyas_Bleomycin-R_OHBP_Dase"/>
</dbReference>
<sequence length="133" mass="14582">MIRHSIYLTFPGNAAQAFTYYQSVFGGELTMQTYGELDTSDFPFDPDPSWIAHGELRGPVSLSGGDGGDQPLGSPVYSMLLYGTDVEEGRALLARLAEDGGESIMPFEQAPWGDFYGQTRDRFGITWAVATRD</sequence>
<evidence type="ECO:0000313" key="2">
    <source>
        <dbReference type="EMBL" id="MBM9432910.1"/>
    </source>
</evidence>
<comment type="caution">
    <text evidence="2">The sequence shown here is derived from an EMBL/GenBank/DDBJ whole genome shotgun (WGS) entry which is preliminary data.</text>
</comment>
<dbReference type="PANTHER" id="PTHR33990:SF1">
    <property type="entry name" value="PROTEIN YJDN"/>
    <property type="match status" value="1"/>
</dbReference>
<dbReference type="CDD" id="cd06588">
    <property type="entry name" value="PhnB_like"/>
    <property type="match status" value="1"/>
</dbReference>
<organism evidence="2 3">
    <name type="scientific">Flaviflexus equikiangi</name>
    <dbReference type="NCBI Taxonomy" id="2758573"/>
    <lineage>
        <taxon>Bacteria</taxon>
        <taxon>Bacillati</taxon>
        <taxon>Actinomycetota</taxon>
        <taxon>Actinomycetes</taxon>
        <taxon>Actinomycetales</taxon>
        <taxon>Actinomycetaceae</taxon>
        <taxon>Flaviflexus</taxon>
    </lineage>
</organism>
<evidence type="ECO:0000313" key="3">
    <source>
        <dbReference type="Proteomes" id="UP000705983"/>
    </source>
</evidence>
<dbReference type="Pfam" id="PF00903">
    <property type="entry name" value="Glyoxalase"/>
    <property type="match status" value="1"/>
</dbReference>
<dbReference type="SUPFAM" id="SSF54593">
    <property type="entry name" value="Glyoxalase/Bleomycin resistance protein/Dihydroxybiphenyl dioxygenase"/>
    <property type="match status" value="1"/>
</dbReference>
<dbReference type="RefSeq" id="WP_182170123.1">
    <property type="nucleotide sequence ID" value="NZ_CP059676.1"/>
</dbReference>
<keyword evidence="2" id="KW-0560">Oxidoreductase</keyword>
<proteinExistence type="predicted"/>
<dbReference type="Proteomes" id="UP000705983">
    <property type="component" value="Unassembled WGS sequence"/>
</dbReference>
<reference evidence="3" key="1">
    <citation type="submission" date="2021-02" db="EMBL/GenBank/DDBJ databases">
        <title>Leucobacter sp. CX169.</title>
        <authorList>
            <person name="Cheng Y."/>
        </authorList>
    </citation>
    <scope>NUCLEOTIDE SEQUENCE [LARGE SCALE GENOMIC DNA]</scope>
    <source>
        <strain evidence="3">JY899</strain>
    </source>
</reference>
<evidence type="ECO:0000259" key="1">
    <source>
        <dbReference type="Pfam" id="PF00903"/>
    </source>
</evidence>
<dbReference type="InterPro" id="IPR004360">
    <property type="entry name" value="Glyas_Fos-R_dOase_dom"/>
</dbReference>
<name>A0ABS2TE27_9ACTO</name>
<keyword evidence="3" id="KW-1185">Reference proteome</keyword>